<dbReference type="Proteomes" id="UP000006591">
    <property type="component" value="Chromosome 9"/>
</dbReference>
<proteinExistence type="predicted"/>
<dbReference type="AlphaFoldDB" id="A0A0E0IJK5"/>
<keyword evidence="2" id="KW-1185">Reference proteome</keyword>
<dbReference type="EnsemblPlants" id="ONIVA09G09970.1">
    <property type="protein sequence ID" value="ONIVA09G09970.1"/>
    <property type="gene ID" value="ONIVA09G09970"/>
</dbReference>
<reference evidence="1" key="2">
    <citation type="submission" date="2018-04" db="EMBL/GenBank/DDBJ databases">
        <title>OnivRS2 (Oryza nivara Reference Sequence Version 2).</title>
        <authorList>
            <person name="Zhang J."/>
            <person name="Kudrna D."/>
            <person name="Lee S."/>
            <person name="Talag J."/>
            <person name="Rajasekar S."/>
            <person name="Welchert J."/>
            <person name="Hsing Y.-I."/>
            <person name="Wing R.A."/>
        </authorList>
    </citation>
    <scope>NUCLEOTIDE SEQUENCE [LARGE SCALE GENOMIC DNA]</scope>
    <source>
        <strain evidence="1">SL10</strain>
    </source>
</reference>
<evidence type="ECO:0000313" key="1">
    <source>
        <dbReference type="EnsemblPlants" id="ONIVA09G09970.1"/>
    </source>
</evidence>
<protein>
    <submittedName>
        <fullName evidence="1">Uncharacterized protein</fullName>
    </submittedName>
</protein>
<name>A0A0E0IJK5_ORYNI</name>
<sequence length="71" mass="7838">MGGSESLLCLDHPNSLRFAGMRGSLTSCRKLDLIRDVQHDLTFCPAIAAKCVLLLLHFQSADLDLQRIPQS</sequence>
<organism evidence="1">
    <name type="scientific">Oryza nivara</name>
    <name type="common">Indian wild rice</name>
    <name type="synonym">Oryza sativa f. spontanea</name>
    <dbReference type="NCBI Taxonomy" id="4536"/>
    <lineage>
        <taxon>Eukaryota</taxon>
        <taxon>Viridiplantae</taxon>
        <taxon>Streptophyta</taxon>
        <taxon>Embryophyta</taxon>
        <taxon>Tracheophyta</taxon>
        <taxon>Spermatophyta</taxon>
        <taxon>Magnoliopsida</taxon>
        <taxon>Liliopsida</taxon>
        <taxon>Poales</taxon>
        <taxon>Poaceae</taxon>
        <taxon>BOP clade</taxon>
        <taxon>Oryzoideae</taxon>
        <taxon>Oryzeae</taxon>
        <taxon>Oryzinae</taxon>
        <taxon>Oryza</taxon>
    </lineage>
</organism>
<accession>A0A0E0IJK5</accession>
<reference evidence="1" key="1">
    <citation type="submission" date="2015-04" db="UniProtKB">
        <authorList>
            <consortium name="EnsemblPlants"/>
        </authorList>
    </citation>
    <scope>IDENTIFICATION</scope>
    <source>
        <strain evidence="1">SL10</strain>
    </source>
</reference>
<evidence type="ECO:0000313" key="2">
    <source>
        <dbReference type="Proteomes" id="UP000006591"/>
    </source>
</evidence>
<dbReference type="Gramene" id="ONIVA09G09970.1">
    <property type="protein sequence ID" value="ONIVA09G09970.1"/>
    <property type="gene ID" value="ONIVA09G09970"/>
</dbReference>
<dbReference type="HOGENOM" id="CLU_2744355_0_0_1"/>